<evidence type="ECO:0000313" key="5">
    <source>
        <dbReference type="Proteomes" id="UP000241890"/>
    </source>
</evidence>
<dbReference type="Pfam" id="PF01467">
    <property type="entry name" value="CTP_transf_like"/>
    <property type="match status" value="1"/>
</dbReference>
<evidence type="ECO:0000256" key="2">
    <source>
        <dbReference type="ARBA" id="ARBA00022695"/>
    </source>
</evidence>
<dbReference type="EMBL" id="BEYU01000083">
    <property type="protein sequence ID" value="GBG30752.1"/>
    <property type="molecule type" value="Genomic_DNA"/>
</dbReference>
<dbReference type="InParanoid" id="A0A2R5GIN3"/>
<keyword evidence="1 4" id="KW-0808">Transferase</keyword>
<dbReference type="GO" id="GO:0016779">
    <property type="term" value="F:nucleotidyltransferase activity"/>
    <property type="evidence" value="ECO:0007669"/>
    <property type="project" value="UniProtKB-KW"/>
</dbReference>
<evidence type="ECO:0000313" key="4">
    <source>
        <dbReference type="EMBL" id="GBG30752.1"/>
    </source>
</evidence>
<protein>
    <submittedName>
        <fullName evidence="4">Ethanolamine-phosphate cytidylyltransferase</fullName>
    </submittedName>
</protein>
<organism evidence="4 5">
    <name type="scientific">Hondaea fermentalgiana</name>
    <dbReference type="NCBI Taxonomy" id="2315210"/>
    <lineage>
        <taxon>Eukaryota</taxon>
        <taxon>Sar</taxon>
        <taxon>Stramenopiles</taxon>
        <taxon>Bigyra</taxon>
        <taxon>Labyrinthulomycetes</taxon>
        <taxon>Thraustochytrida</taxon>
        <taxon>Thraustochytriidae</taxon>
        <taxon>Hondaea</taxon>
    </lineage>
</organism>
<sequence length="156" mass="16823">MGRVVAVSGFFDPLHHGHIDYLKKAKALANEGDGEGTLWVIVNSDSQAADKKGKAFMPAAERVKMVRALRCVDAAMEAPDADSTVVKGIEAISPDVFAIGLDEGPDYMKEEREACRRLNIEVVMPLGARVQSSSWLIERAALAAAKKKEAEVSKQG</sequence>
<accession>A0A2R5GIN3</accession>
<dbReference type="OrthoDB" id="40021at2759"/>
<keyword evidence="2 4" id="KW-0548">Nucleotidyltransferase</keyword>
<dbReference type="InterPro" id="IPR050385">
    <property type="entry name" value="Archaeal_FAD_synthase"/>
</dbReference>
<dbReference type="AlphaFoldDB" id="A0A2R5GIN3"/>
<dbReference type="Gene3D" id="3.40.50.620">
    <property type="entry name" value="HUPs"/>
    <property type="match status" value="1"/>
</dbReference>
<gene>
    <name evidence="4" type="ORF">FCC1311_079201</name>
</gene>
<dbReference type="NCBIfam" id="TIGR00125">
    <property type="entry name" value="cyt_tran_rel"/>
    <property type="match status" value="1"/>
</dbReference>
<dbReference type="PANTHER" id="PTHR43793">
    <property type="entry name" value="FAD SYNTHASE"/>
    <property type="match status" value="1"/>
</dbReference>
<comment type="caution">
    <text evidence="4">The sequence shown here is derived from an EMBL/GenBank/DDBJ whole genome shotgun (WGS) entry which is preliminary data.</text>
</comment>
<dbReference type="InterPro" id="IPR004821">
    <property type="entry name" value="Cyt_trans-like"/>
</dbReference>
<name>A0A2R5GIN3_9STRA</name>
<reference evidence="4 5" key="1">
    <citation type="submission" date="2017-12" db="EMBL/GenBank/DDBJ databases">
        <title>Sequencing, de novo assembly and annotation of complete genome of a new Thraustochytrid species, strain FCC1311.</title>
        <authorList>
            <person name="Sedici K."/>
            <person name="Godart F."/>
            <person name="Aiese Cigliano R."/>
            <person name="Sanseverino W."/>
            <person name="Barakat M."/>
            <person name="Ortet P."/>
            <person name="Marechal E."/>
            <person name="Cagnac O."/>
            <person name="Amato A."/>
        </authorList>
    </citation>
    <scope>NUCLEOTIDE SEQUENCE [LARGE SCALE GENOMIC DNA]</scope>
</reference>
<dbReference type="Proteomes" id="UP000241890">
    <property type="component" value="Unassembled WGS sequence"/>
</dbReference>
<keyword evidence="5" id="KW-1185">Reference proteome</keyword>
<proteinExistence type="predicted"/>
<dbReference type="SUPFAM" id="SSF52374">
    <property type="entry name" value="Nucleotidylyl transferase"/>
    <property type="match status" value="1"/>
</dbReference>
<evidence type="ECO:0000256" key="1">
    <source>
        <dbReference type="ARBA" id="ARBA00022679"/>
    </source>
</evidence>
<dbReference type="PANTHER" id="PTHR43793:SF1">
    <property type="entry name" value="FAD SYNTHASE"/>
    <property type="match status" value="1"/>
</dbReference>
<dbReference type="InterPro" id="IPR014729">
    <property type="entry name" value="Rossmann-like_a/b/a_fold"/>
</dbReference>
<evidence type="ECO:0000259" key="3">
    <source>
        <dbReference type="Pfam" id="PF01467"/>
    </source>
</evidence>
<feature type="domain" description="Cytidyltransferase-like" evidence="3">
    <location>
        <begin position="8"/>
        <end position="123"/>
    </location>
</feature>